<comment type="caution">
    <text evidence="1">The sequence shown here is derived from an EMBL/GenBank/DDBJ whole genome shotgun (WGS) entry which is preliminary data.</text>
</comment>
<organism evidence="1 2">
    <name type="scientific">Plakobranchus ocellatus</name>
    <dbReference type="NCBI Taxonomy" id="259542"/>
    <lineage>
        <taxon>Eukaryota</taxon>
        <taxon>Metazoa</taxon>
        <taxon>Spiralia</taxon>
        <taxon>Lophotrochozoa</taxon>
        <taxon>Mollusca</taxon>
        <taxon>Gastropoda</taxon>
        <taxon>Heterobranchia</taxon>
        <taxon>Euthyneura</taxon>
        <taxon>Panpulmonata</taxon>
        <taxon>Sacoglossa</taxon>
        <taxon>Placobranchoidea</taxon>
        <taxon>Plakobranchidae</taxon>
        <taxon>Plakobranchus</taxon>
    </lineage>
</organism>
<evidence type="ECO:0000313" key="1">
    <source>
        <dbReference type="EMBL" id="GFO50317.1"/>
    </source>
</evidence>
<evidence type="ECO:0000313" key="2">
    <source>
        <dbReference type="Proteomes" id="UP000735302"/>
    </source>
</evidence>
<keyword evidence="2" id="KW-1185">Reference proteome</keyword>
<proteinExistence type="predicted"/>
<protein>
    <submittedName>
        <fullName evidence="1">Uncharacterized protein</fullName>
    </submittedName>
</protein>
<accession>A0AAV4E1Z1</accession>
<reference evidence="1 2" key="1">
    <citation type="journal article" date="2021" name="Elife">
        <title>Chloroplast acquisition without the gene transfer in kleptoplastic sea slugs, Plakobranchus ocellatus.</title>
        <authorList>
            <person name="Maeda T."/>
            <person name="Takahashi S."/>
            <person name="Yoshida T."/>
            <person name="Shimamura S."/>
            <person name="Takaki Y."/>
            <person name="Nagai Y."/>
            <person name="Toyoda A."/>
            <person name="Suzuki Y."/>
            <person name="Arimoto A."/>
            <person name="Ishii H."/>
            <person name="Satoh N."/>
            <person name="Nishiyama T."/>
            <person name="Hasebe M."/>
            <person name="Maruyama T."/>
            <person name="Minagawa J."/>
            <person name="Obokata J."/>
            <person name="Shigenobu S."/>
        </authorList>
    </citation>
    <scope>NUCLEOTIDE SEQUENCE [LARGE SCALE GENOMIC DNA]</scope>
</reference>
<dbReference type="AlphaFoldDB" id="A0AAV4E1Z1"/>
<name>A0AAV4E1Z1_9GAST</name>
<dbReference type="Proteomes" id="UP000735302">
    <property type="component" value="Unassembled WGS sequence"/>
</dbReference>
<dbReference type="EMBL" id="BLXT01008609">
    <property type="protein sequence ID" value="GFO50317.1"/>
    <property type="molecule type" value="Genomic_DNA"/>
</dbReference>
<sequence>MEQDEDLTGVSLTSLALAVIKIVCGTEEPLIDPPNVFSIQQVCLPQGGQVLDALGSTVDTVERAVPVGCRRARYIHTDPYVDLQVGGCEIGDWKPVDHE</sequence>
<gene>
    <name evidence="1" type="ORF">PoB_007682200</name>
</gene>